<gene>
    <name evidence="1" type="ORF">HNAJ_LOCUS12421</name>
</gene>
<evidence type="ECO:0000313" key="1">
    <source>
        <dbReference type="EMBL" id="VDO13064.1"/>
    </source>
</evidence>
<name>A0A0R3TX48_RODNA</name>
<evidence type="ECO:0000313" key="3">
    <source>
        <dbReference type="WBParaSite" id="HNAJ_0001243601-mRNA-1"/>
    </source>
</evidence>
<reference evidence="3" key="1">
    <citation type="submission" date="2017-02" db="UniProtKB">
        <authorList>
            <consortium name="WormBaseParasite"/>
        </authorList>
    </citation>
    <scope>IDENTIFICATION</scope>
</reference>
<accession>A0A0R3TX48</accession>
<protein>
    <submittedName>
        <fullName evidence="3">Recep_L_domain domain-containing protein</fullName>
    </submittedName>
</protein>
<evidence type="ECO:0000313" key="2">
    <source>
        <dbReference type="Proteomes" id="UP000278807"/>
    </source>
</evidence>
<sequence length="63" mass="7363">MPINHQLAKLPIRNTEIKNIAISEKTTITVAGKLMEIRFDELTLVKRLGKLPSRIFFNYLFIY</sequence>
<proteinExistence type="predicted"/>
<organism evidence="3">
    <name type="scientific">Rodentolepis nana</name>
    <name type="common">Dwarf tapeworm</name>
    <name type="synonym">Hymenolepis nana</name>
    <dbReference type="NCBI Taxonomy" id="102285"/>
    <lineage>
        <taxon>Eukaryota</taxon>
        <taxon>Metazoa</taxon>
        <taxon>Spiralia</taxon>
        <taxon>Lophotrochozoa</taxon>
        <taxon>Platyhelminthes</taxon>
        <taxon>Cestoda</taxon>
        <taxon>Eucestoda</taxon>
        <taxon>Cyclophyllidea</taxon>
        <taxon>Hymenolepididae</taxon>
        <taxon>Rodentolepis</taxon>
    </lineage>
</organism>
<reference evidence="1 2" key="2">
    <citation type="submission" date="2018-11" db="EMBL/GenBank/DDBJ databases">
        <authorList>
            <consortium name="Pathogen Informatics"/>
        </authorList>
    </citation>
    <scope>NUCLEOTIDE SEQUENCE [LARGE SCALE GENOMIC DNA]</scope>
</reference>
<keyword evidence="2" id="KW-1185">Reference proteome</keyword>
<dbReference type="AlphaFoldDB" id="A0A0R3TX48"/>
<dbReference type="EMBL" id="UZAE01014300">
    <property type="protein sequence ID" value="VDO13064.1"/>
    <property type="molecule type" value="Genomic_DNA"/>
</dbReference>
<dbReference type="Proteomes" id="UP000278807">
    <property type="component" value="Unassembled WGS sequence"/>
</dbReference>
<dbReference type="WBParaSite" id="HNAJ_0001243601-mRNA-1">
    <property type="protein sequence ID" value="HNAJ_0001243601-mRNA-1"/>
    <property type="gene ID" value="HNAJ_0001243601"/>
</dbReference>